<dbReference type="EMBL" id="OX395142">
    <property type="protein sequence ID" value="CAI5796138.1"/>
    <property type="molecule type" value="Genomic_DNA"/>
</dbReference>
<accession>A0AA35LHW4</accession>
<dbReference type="Proteomes" id="UP001178461">
    <property type="component" value="Chromosome 17"/>
</dbReference>
<sequence>MGRAWLGCAALTRQTPAIIHVRRPFLAFRMKTCWRRRACLDALPEEKARRARVGRGFCAQAHVRRRGLGDELGGAGRRGRGVVAIVVWPRPPRAQPIPAREPRPRFHSPRLRLSLSLSAPSRYPLASVANGSLRILLGDRLRSLKQWHRMKENSSLEGSVLTPMSRIWSSCSPPTETLQKWLW</sequence>
<proteinExistence type="predicted"/>
<name>A0AA35LHW4_9SAUR</name>
<reference evidence="1" key="1">
    <citation type="submission" date="2022-12" db="EMBL/GenBank/DDBJ databases">
        <authorList>
            <person name="Alioto T."/>
            <person name="Alioto T."/>
            <person name="Gomez Garrido J."/>
        </authorList>
    </citation>
    <scope>NUCLEOTIDE SEQUENCE</scope>
</reference>
<protein>
    <submittedName>
        <fullName evidence="1">Uncharacterized protein</fullName>
    </submittedName>
</protein>
<evidence type="ECO:0000313" key="1">
    <source>
        <dbReference type="EMBL" id="CAI5796138.1"/>
    </source>
</evidence>
<keyword evidence="2" id="KW-1185">Reference proteome</keyword>
<gene>
    <name evidence="1" type="ORF">PODLI_1B033234</name>
</gene>
<organism evidence="1 2">
    <name type="scientific">Podarcis lilfordi</name>
    <name type="common">Lilford's wall lizard</name>
    <dbReference type="NCBI Taxonomy" id="74358"/>
    <lineage>
        <taxon>Eukaryota</taxon>
        <taxon>Metazoa</taxon>
        <taxon>Chordata</taxon>
        <taxon>Craniata</taxon>
        <taxon>Vertebrata</taxon>
        <taxon>Euteleostomi</taxon>
        <taxon>Lepidosauria</taxon>
        <taxon>Squamata</taxon>
        <taxon>Bifurcata</taxon>
        <taxon>Unidentata</taxon>
        <taxon>Episquamata</taxon>
        <taxon>Laterata</taxon>
        <taxon>Lacertibaenia</taxon>
        <taxon>Lacertidae</taxon>
        <taxon>Podarcis</taxon>
    </lineage>
</organism>
<evidence type="ECO:0000313" key="2">
    <source>
        <dbReference type="Proteomes" id="UP001178461"/>
    </source>
</evidence>
<dbReference type="AlphaFoldDB" id="A0AA35LHW4"/>